<evidence type="ECO:0000259" key="2">
    <source>
        <dbReference type="Pfam" id="PF00534"/>
    </source>
</evidence>
<dbReference type="Gene3D" id="3.40.50.2000">
    <property type="entry name" value="Glycogen Phosphorylase B"/>
    <property type="match status" value="1"/>
</dbReference>
<evidence type="ECO:0000256" key="1">
    <source>
        <dbReference type="ARBA" id="ARBA00022679"/>
    </source>
</evidence>
<dbReference type="RefSeq" id="WP_318064389.1">
    <property type="nucleotide sequence ID" value="NZ_JAWONS010000179.1"/>
</dbReference>
<dbReference type="PANTHER" id="PTHR46401:SF2">
    <property type="entry name" value="GLYCOSYLTRANSFERASE WBBK-RELATED"/>
    <property type="match status" value="1"/>
</dbReference>
<protein>
    <submittedName>
        <fullName evidence="3">Glycosyltransferase family 4 protein</fullName>
        <ecNumber evidence="3">2.4.-.-</ecNumber>
    </submittedName>
</protein>
<dbReference type="InterPro" id="IPR001296">
    <property type="entry name" value="Glyco_trans_1"/>
</dbReference>
<dbReference type="Pfam" id="PF00534">
    <property type="entry name" value="Glycos_transf_1"/>
    <property type="match status" value="1"/>
</dbReference>
<dbReference type="PANTHER" id="PTHR46401">
    <property type="entry name" value="GLYCOSYLTRANSFERASE WBBK-RELATED"/>
    <property type="match status" value="1"/>
</dbReference>
<feature type="domain" description="Glycosyl transferase family 1" evidence="2">
    <location>
        <begin position="410"/>
        <end position="504"/>
    </location>
</feature>
<dbReference type="CDD" id="cd03801">
    <property type="entry name" value="GT4_PimA-like"/>
    <property type="match status" value="1"/>
</dbReference>
<dbReference type="GO" id="GO:0016757">
    <property type="term" value="F:glycosyltransferase activity"/>
    <property type="evidence" value="ECO:0007669"/>
    <property type="project" value="UniProtKB-KW"/>
</dbReference>
<evidence type="ECO:0000313" key="4">
    <source>
        <dbReference type="Proteomes" id="UP001276854"/>
    </source>
</evidence>
<keyword evidence="4" id="KW-1185">Reference proteome</keyword>
<dbReference type="EC" id="2.4.-.-" evidence="3"/>
<proteinExistence type="predicted"/>
<name>A0ABU4GKK8_9CLOT</name>
<accession>A0ABU4GKK8</accession>
<keyword evidence="1 3" id="KW-0808">Transferase</keyword>
<dbReference type="EMBL" id="JAWONS010000179">
    <property type="protein sequence ID" value="MDW2798153.1"/>
    <property type="molecule type" value="Genomic_DNA"/>
</dbReference>
<comment type="caution">
    <text evidence="3">The sequence shown here is derived from an EMBL/GenBank/DDBJ whole genome shotgun (WGS) entry which is preliminary data.</text>
</comment>
<reference evidence="3 4" key="1">
    <citation type="submission" date="2023-10" db="EMBL/GenBank/DDBJ databases">
        <title>A novel Glycoside Hydrolase 43-Like Enzyme from Clostrdium boliviensis is an Endo-xylanase, and a Candidate for Xylooligosaccharides Production from Different Xylan Substrates.</title>
        <authorList>
            <person name="Alvarez M.T."/>
            <person name="Rocabado-Villegas L.R."/>
            <person name="Salas-Veizaga D.M."/>
            <person name="Linares-Pasten J.A."/>
            <person name="Gudmundsdottir E.E."/>
            <person name="Hreggvidsson G.O."/>
            <person name="Adlercreutz P."/>
            <person name="Nordberg Karlsson E."/>
        </authorList>
    </citation>
    <scope>NUCLEOTIDE SEQUENCE [LARGE SCALE GENOMIC DNA]</scope>
    <source>
        <strain evidence="3 4">E-1</strain>
    </source>
</reference>
<dbReference type="Proteomes" id="UP001276854">
    <property type="component" value="Unassembled WGS sequence"/>
</dbReference>
<sequence>MLTPYICSNDIFRLLKQQKAKRILYINESGKKNDELFIFLSNNLGRSVKIDTISFSHNDSTKLTYGWHVILIRGEILSKNQNINEILKNLINYAKQSVMVVSPVYICDNGEPADLTSGIRYLYPTRFHEFDFTYQEYYDEVNEKKWQIYNFYTQNDFKSPLSFDKISYTEDTFLNRKLNIVYVLPHLKLTGGLKYLLTHAKFLFERGHNVYLMYLGGGDAIPSWSELSQENITGQICVSTDEEISVSLKKHKIDAIVVGFYTQLNRMVNFEVPILYWEQGSENLFGDWGTVQSHNSPSLNEIRNIYRLPIAIASVSPIVSSVLKARYGRFSPLLYTGIDTEFYKPLNENCEKQHDGFLKILLVGQPGLLFKGFFMIVEVLRQLWNSGYRFQVTWASQVEFTINAPYPVEILVNTSQIALTELYRESDILISGSVYESFSMPPMEAFASGTAVASTDNGGIRVYAKPGENILLAEQGNFFDLYTAIEYLIRYPEIRNKLAKEGRKDSLSFSINNSIDQLENILYHIVSHHYKEAGTSSSIDIS</sequence>
<dbReference type="SUPFAM" id="SSF53756">
    <property type="entry name" value="UDP-Glycosyltransferase/glycogen phosphorylase"/>
    <property type="match status" value="1"/>
</dbReference>
<keyword evidence="3" id="KW-0328">Glycosyltransferase</keyword>
<organism evidence="3 4">
    <name type="scientific">Clostridium boliviensis</name>
    <dbReference type="NCBI Taxonomy" id="318465"/>
    <lineage>
        <taxon>Bacteria</taxon>
        <taxon>Bacillati</taxon>
        <taxon>Bacillota</taxon>
        <taxon>Clostridia</taxon>
        <taxon>Eubacteriales</taxon>
        <taxon>Clostridiaceae</taxon>
        <taxon>Clostridium</taxon>
    </lineage>
</organism>
<gene>
    <name evidence="3" type="ORF">RZO55_11250</name>
</gene>
<evidence type="ECO:0000313" key="3">
    <source>
        <dbReference type="EMBL" id="MDW2798153.1"/>
    </source>
</evidence>